<dbReference type="OrthoDB" id="6509975at2759"/>
<evidence type="ECO:0000313" key="2">
    <source>
        <dbReference type="Proteomes" id="UP001165063"/>
    </source>
</evidence>
<gene>
    <name evidence="1" type="ORF">Amon01_000936900</name>
</gene>
<sequence>MGARIIVERLSDASDNKWVRVIVNGNVMPLKNCQDGVGYTCSLSKLRGMFMKKLGDDEYTNWCKVKHKRPQWLKFYWDWKDRIESN</sequence>
<keyword evidence="2" id="KW-1185">Reference proteome</keyword>
<dbReference type="EMBL" id="BSXU01010963">
    <property type="protein sequence ID" value="GME73568.1"/>
    <property type="molecule type" value="Genomic_DNA"/>
</dbReference>
<organism evidence="1 2">
    <name type="scientific">Ambrosiozyma monospora</name>
    <name type="common">Yeast</name>
    <name type="synonym">Endomycopsis monosporus</name>
    <dbReference type="NCBI Taxonomy" id="43982"/>
    <lineage>
        <taxon>Eukaryota</taxon>
        <taxon>Fungi</taxon>
        <taxon>Dikarya</taxon>
        <taxon>Ascomycota</taxon>
        <taxon>Saccharomycotina</taxon>
        <taxon>Pichiomycetes</taxon>
        <taxon>Pichiales</taxon>
        <taxon>Pichiaceae</taxon>
        <taxon>Ambrosiozyma</taxon>
    </lineage>
</organism>
<accession>A0A9W6T172</accession>
<name>A0A9W6T172_AMBMO</name>
<dbReference type="Gene3D" id="3.40.50.1240">
    <property type="entry name" value="Phosphoglycerate mutase-like"/>
    <property type="match status" value="1"/>
</dbReference>
<comment type="caution">
    <text evidence="1">The sequence shown here is derived from an EMBL/GenBank/DDBJ whole genome shotgun (WGS) entry which is preliminary data.</text>
</comment>
<dbReference type="Proteomes" id="UP001165063">
    <property type="component" value="Unassembled WGS sequence"/>
</dbReference>
<reference evidence="1" key="1">
    <citation type="submission" date="2023-04" db="EMBL/GenBank/DDBJ databases">
        <title>Ambrosiozyma monospora NBRC 1965.</title>
        <authorList>
            <person name="Ichikawa N."/>
            <person name="Sato H."/>
            <person name="Tonouchi N."/>
        </authorList>
    </citation>
    <scope>NUCLEOTIDE SEQUENCE</scope>
    <source>
        <strain evidence="1">NBRC 1965</strain>
    </source>
</reference>
<dbReference type="InterPro" id="IPR029033">
    <property type="entry name" value="His_PPase_superfam"/>
</dbReference>
<evidence type="ECO:0000313" key="1">
    <source>
        <dbReference type="EMBL" id="GME73568.1"/>
    </source>
</evidence>
<dbReference type="AlphaFoldDB" id="A0A9W6T172"/>
<protein>
    <submittedName>
        <fullName evidence="1">Unnamed protein product</fullName>
    </submittedName>
</protein>
<dbReference type="SUPFAM" id="SSF53254">
    <property type="entry name" value="Phosphoglycerate mutase-like"/>
    <property type="match status" value="1"/>
</dbReference>
<proteinExistence type="predicted"/>